<dbReference type="RefSeq" id="WP_203653034.1">
    <property type="nucleotide sequence ID" value="NZ_BONR01000001.1"/>
</dbReference>
<keyword evidence="3" id="KW-1185">Reference proteome</keyword>
<protein>
    <submittedName>
        <fullName evidence="2">Uncharacterized protein</fullName>
    </submittedName>
</protein>
<name>A0A919Q3E2_9MICO</name>
<dbReference type="InterPro" id="IPR058061">
    <property type="entry name" value="SCO4848-like"/>
</dbReference>
<dbReference type="Pfam" id="PF26606">
    <property type="entry name" value="SCO4848"/>
    <property type="match status" value="1"/>
</dbReference>
<evidence type="ECO:0000256" key="1">
    <source>
        <dbReference type="SAM" id="Phobius"/>
    </source>
</evidence>
<evidence type="ECO:0000313" key="3">
    <source>
        <dbReference type="Proteomes" id="UP000652354"/>
    </source>
</evidence>
<dbReference type="AlphaFoldDB" id="A0A919Q3E2"/>
<reference evidence="2" key="1">
    <citation type="submission" date="2021-01" db="EMBL/GenBank/DDBJ databases">
        <title>Whole genome shotgun sequence of Demequina activiva NBRC 110675.</title>
        <authorList>
            <person name="Komaki H."/>
            <person name="Tamura T."/>
        </authorList>
    </citation>
    <scope>NUCLEOTIDE SEQUENCE</scope>
    <source>
        <strain evidence="2">NBRC 110675</strain>
    </source>
</reference>
<dbReference type="NCBIfam" id="NF046117">
    <property type="entry name" value="SCO4848_fam"/>
    <property type="match status" value="1"/>
</dbReference>
<dbReference type="EMBL" id="BONR01000001">
    <property type="protein sequence ID" value="GIG53583.1"/>
    <property type="molecule type" value="Genomic_DNA"/>
</dbReference>
<keyword evidence="1" id="KW-0472">Membrane</keyword>
<gene>
    <name evidence="2" type="ORF">Dac01nite_03350</name>
</gene>
<feature type="transmembrane region" description="Helical" evidence="1">
    <location>
        <begin position="44"/>
        <end position="70"/>
    </location>
</feature>
<keyword evidence="1" id="KW-0812">Transmembrane</keyword>
<comment type="caution">
    <text evidence="2">The sequence shown here is derived from an EMBL/GenBank/DDBJ whole genome shotgun (WGS) entry which is preliminary data.</text>
</comment>
<keyword evidence="1" id="KW-1133">Transmembrane helix</keyword>
<organism evidence="2 3">
    <name type="scientific">Demequina activiva</name>
    <dbReference type="NCBI Taxonomy" id="1582364"/>
    <lineage>
        <taxon>Bacteria</taxon>
        <taxon>Bacillati</taxon>
        <taxon>Actinomycetota</taxon>
        <taxon>Actinomycetes</taxon>
        <taxon>Micrococcales</taxon>
        <taxon>Demequinaceae</taxon>
        <taxon>Demequina</taxon>
    </lineage>
</organism>
<sequence>MVLTLSIVLLINALFAIAVWPRFLKRIGADERSTDAAGSRTRFYRVHAVLITAALALAGVSLIAGIAGLASLA</sequence>
<accession>A0A919Q3E2</accession>
<evidence type="ECO:0000313" key="2">
    <source>
        <dbReference type="EMBL" id="GIG53583.1"/>
    </source>
</evidence>
<dbReference type="Proteomes" id="UP000652354">
    <property type="component" value="Unassembled WGS sequence"/>
</dbReference>
<feature type="transmembrane region" description="Helical" evidence="1">
    <location>
        <begin position="6"/>
        <end position="24"/>
    </location>
</feature>
<proteinExistence type="predicted"/>